<dbReference type="AlphaFoldDB" id="A0A9K3J225"/>
<dbReference type="EMBL" id="MNCJ02000320">
    <property type="protein sequence ID" value="KAF5806320.1"/>
    <property type="molecule type" value="Genomic_DNA"/>
</dbReference>
<sequence length="49" mass="5541">MLPVSILCSKCFSRTRSTCTGFPRSMSIESQYTGLDVRYRSNNSHASQH</sequence>
<reference evidence="1" key="2">
    <citation type="submission" date="2020-06" db="EMBL/GenBank/DDBJ databases">
        <title>Helianthus annuus Genome sequencing and assembly Release 2.</title>
        <authorList>
            <person name="Gouzy J."/>
            <person name="Langlade N."/>
            <person name="Munos S."/>
        </authorList>
    </citation>
    <scope>NUCLEOTIDE SEQUENCE</scope>
    <source>
        <tissue evidence="1">Leaves</tissue>
    </source>
</reference>
<name>A0A9K3J225_HELAN</name>
<accession>A0A9K3J225</accession>
<protein>
    <submittedName>
        <fullName evidence="1">Uncharacterized protein</fullName>
    </submittedName>
</protein>
<reference evidence="1" key="1">
    <citation type="journal article" date="2017" name="Nature">
        <title>The sunflower genome provides insights into oil metabolism, flowering and Asterid evolution.</title>
        <authorList>
            <person name="Badouin H."/>
            <person name="Gouzy J."/>
            <person name="Grassa C.J."/>
            <person name="Murat F."/>
            <person name="Staton S.E."/>
            <person name="Cottret L."/>
            <person name="Lelandais-Briere C."/>
            <person name="Owens G.L."/>
            <person name="Carrere S."/>
            <person name="Mayjonade B."/>
            <person name="Legrand L."/>
            <person name="Gill N."/>
            <person name="Kane N.C."/>
            <person name="Bowers J.E."/>
            <person name="Hubner S."/>
            <person name="Bellec A."/>
            <person name="Berard A."/>
            <person name="Berges H."/>
            <person name="Blanchet N."/>
            <person name="Boniface M.C."/>
            <person name="Brunel D."/>
            <person name="Catrice O."/>
            <person name="Chaidir N."/>
            <person name="Claudel C."/>
            <person name="Donnadieu C."/>
            <person name="Faraut T."/>
            <person name="Fievet G."/>
            <person name="Helmstetter N."/>
            <person name="King M."/>
            <person name="Knapp S.J."/>
            <person name="Lai Z."/>
            <person name="Le Paslier M.C."/>
            <person name="Lippi Y."/>
            <person name="Lorenzon L."/>
            <person name="Mandel J.R."/>
            <person name="Marage G."/>
            <person name="Marchand G."/>
            <person name="Marquand E."/>
            <person name="Bret-Mestries E."/>
            <person name="Morien E."/>
            <person name="Nambeesan S."/>
            <person name="Nguyen T."/>
            <person name="Pegot-Espagnet P."/>
            <person name="Pouilly N."/>
            <person name="Raftis F."/>
            <person name="Sallet E."/>
            <person name="Schiex T."/>
            <person name="Thomas J."/>
            <person name="Vandecasteele C."/>
            <person name="Vares D."/>
            <person name="Vear F."/>
            <person name="Vautrin S."/>
            <person name="Crespi M."/>
            <person name="Mangin B."/>
            <person name="Burke J.M."/>
            <person name="Salse J."/>
            <person name="Munos S."/>
            <person name="Vincourt P."/>
            <person name="Rieseberg L.H."/>
            <person name="Langlade N.B."/>
        </authorList>
    </citation>
    <scope>NUCLEOTIDE SEQUENCE</scope>
    <source>
        <tissue evidence="1">Leaves</tissue>
    </source>
</reference>
<keyword evidence="2" id="KW-1185">Reference proteome</keyword>
<evidence type="ECO:0000313" key="1">
    <source>
        <dbReference type="EMBL" id="KAF5806320.1"/>
    </source>
</evidence>
<organism evidence="1 2">
    <name type="scientific">Helianthus annuus</name>
    <name type="common">Common sunflower</name>
    <dbReference type="NCBI Taxonomy" id="4232"/>
    <lineage>
        <taxon>Eukaryota</taxon>
        <taxon>Viridiplantae</taxon>
        <taxon>Streptophyta</taxon>
        <taxon>Embryophyta</taxon>
        <taxon>Tracheophyta</taxon>
        <taxon>Spermatophyta</taxon>
        <taxon>Magnoliopsida</taxon>
        <taxon>eudicotyledons</taxon>
        <taxon>Gunneridae</taxon>
        <taxon>Pentapetalae</taxon>
        <taxon>asterids</taxon>
        <taxon>campanulids</taxon>
        <taxon>Asterales</taxon>
        <taxon>Asteraceae</taxon>
        <taxon>Asteroideae</taxon>
        <taxon>Heliantheae alliance</taxon>
        <taxon>Heliantheae</taxon>
        <taxon>Helianthus</taxon>
    </lineage>
</organism>
<dbReference type="Proteomes" id="UP000215914">
    <property type="component" value="Unassembled WGS sequence"/>
</dbReference>
<dbReference type="Gramene" id="mRNA:HanXRQr2_Chr05g0220001">
    <property type="protein sequence ID" value="CDS:HanXRQr2_Chr05g0220001.1"/>
    <property type="gene ID" value="HanXRQr2_Chr05g0220001"/>
</dbReference>
<comment type="caution">
    <text evidence="1">The sequence shown here is derived from an EMBL/GenBank/DDBJ whole genome shotgun (WGS) entry which is preliminary data.</text>
</comment>
<evidence type="ECO:0000313" key="2">
    <source>
        <dbReference type="Proteomes" id="UP000215914"/>
    </source>
</evidence>
<proteinExistence type="predicted"/>
<gene>
    <name evidence="1" type="ORF">HanXRQr2_Chr05g0220001</name>
</gene>